<dbReference type="Gene3D" id="1.20.1740.10">
    <property type="entry name" value="Amino acid/polyamine transporter I"/>
    <property type="match status" value="1"/>
</dbReference>
<keyword evidence="5 7" id="KW-1133">Transmembrane helix</keyword>
<evidence type="ECO:0000256" key="6">
    <source>
        <dbReference type="ARBA" id="ARBA00023136"/>
    </source>
</evidence>
<keyword evidence="9" id="KW-1185">Reference proteome</keyword>
<feature type="transmembrane region" description="Helical" evidence="7">
    <location>
        <begin position="12"/>
        <end position="31"/>
    </location>
</feature>
<feature type="transmembrane region" description="Helical" evidence="7">
    <location>
        <begin position="358"/>
        <end position="382"/>
    </location>
</feature>
<dbReference type="Proteomes" id="UP001623592">
    <property type="component" value="Unassembled WGS sequence"/>
</dbReference>
<comment type="subcellular location">
    <subcellularLocation>
        <location evidence="1">Cell membrane</location>
        <topology evidence="1">Multi-pass membrane protein</topology>
    </subcellularLocation>
</comment>
<keyword evidence="3" id="KW-1003">Cell membrane</keyword>
<dbReference type="InterPro" id="IPR050367">
    <property type="entry name" value="APC_superfamily"/>
</dbReference>
<feature type="transmembrane region" description="Helical" evidence="7">
    <location>
        <begin position="156"/>
        <end position="174"/>
    </location>
</feature>
<proteinExistence type="predicted"/>
<protein>
    <submittedName>
        <fullName evidence="8">APC family permease</fullName>
    </submittedName>
</protein>
<dbReference type="InterPro" id="IPR002293">
    <property type="entry name" value="AA/rel_permease1"/>
</dbReference>
<dbReference type="Pfam" id="PF13520">
    <property type="entry name" value="AA_permease_2"/>
    <property type="match status" value="1"/>
</dbReference>
<reference evidence="8 9" key="1">
    <citation type="submission" date="2024-11" db="EMBL/GenBank/DDBJ databases">
        <authorList>
            <person name="Heng Y.C."/>
            <person name="Lim A.C.H."/>
            <person name="Lee J.K.Y."/>
            <person name="Kittelmann S."/>
        </authorList>
    </citation>
    <scope>NUCLEOTIDE SEQUENCE [LARGE SCALE GENOMIC DNA]</scope>
    <source>
        <strain evidence="8 9">WILCCON 0114</strain>
    </source>
</reference>
<organism evidence="8 9">
    <name type="scientific">Clostridium neuense</name>
    <dbReference type="NCBI Taxonomy" id="1728934"/>
    <lineage>
        <taxon>Bacteria</taxon>
        <taxon>Bacillati</taxon>
        <taxon>Bacillota</taxon>
        <taxon>Clostridia</taxon>
        <taxon>Eubacteriales</taxon>
        <taxon>Clostridiaceae</taxon>
        <taxon>Clostridium</taxon>
    </lineage>
</organism>
<keyword evidence="4 7" id="KW-0812">Transmembrane</keyword>
<evidence type="ECO:0000256" key="3">
    <source>
        <dbReference type="ARBA" id="ARBA00022475"/>
    </source>
</evidence>
<feature type="transmembrane region" description="Helical" evidence="7">
    <location>
        <begin position="402"/>
        <end position="425"/>
    </location>
</feature>
<evidence type="ECO:0000256" key="2">
    <source>
        <dbReference type="ARBA" id="ARBA00022448"/>
    </source>
</evidence>
<evidence type="ECO:0000256" key="1">
    <source>
        <dbReference type="ARBA" id="ARBA00004651"/>
    </source>
</evidence>
<feature type="transmembrane region" description="Helical" evidence="7">
    <location>
        <begin position="437"/>
        <end position="455"/>
    </location>
</feature>
<comment type="caution">
    <text evidence="8">The sequence shown here is derived from an EMBL/GenBank/DDBJ whole genome shotgun (WGS) entry which is preliminary data.</text>
</comment>
<feature type="transmembrane region" description="Helical" evidence="7">
    <location>
        <begin position="122"/>
        <end position="144"/>
    </location>
</feature>
<dbReference type="EMBL" id="JBJIAA010000001">
    <property type="protein sequence ID" value="MFL0248918.1"/>
    <property type="molecule type" value="Genomic_DNA"/>
</dbReference>
<feature type="transmembrane region" description="Helical" evidence="7">
    <location>
        <begin position="194"/>
        <end position="216"/>
    </location>
</feature>
<feature type="transmembrane region" description="Helical" evidence="7">
    <location>
        <begin position="332"/>
        <end position="352"/>
    </location>
</feature>
<feature type="transmembrane region" description="Helical" evidence="7">
    <location>
        <begin position="228"/>
        <end position="251"/>
    </location>
</feature>
<evidence type="ECO:0000313" key="8">
    <source>
        <dbReference type="EMBL" id="MFL0248918.1"/>
    </source>
</evidence>
<evidence type="ECO:0000256" key="4">
    <source>
        <dbReference type="ARBA" id="ARBA00022692"/>
    </source>
</evidence>
<keyword evidence="2" id="KW-0813">Transport</keyword>
<feature type="transmembrane region" description="Helical" evidence="7">
    <location>
        <begin position="80"/>
        <end position="102"/>
    </location>
</feature>
<feature type="transmembrane region" description="Helical" evidence="7">
    <location>
        <begin position="37"/>
        <end position="59"/>
    </location>
</feature>
<dbReference type="PIRSF" id="PIRSF006060">
    <property type="entry name" value="AA_transporter"/>
    <property type="match status" value="1"/>
</dbReference>
<gene>
    <name evidence="8" type="ORF">ACJDT4_00665</name>
</gene>
<name>A0ABW8TB20_9CLOT</name>
<evidence type="ECO:0000313" key="9">
    <source>
        <dbReference type="Proteomes" id="UP001623592"/>
    </source>
</evidence>
<dbReference type="RefSeq" id="WP_406785596.1">
    <property type="nucleotide sequence ID" value="NZ_JBJIAA010000001.1"/>
</dbReference>
<dbReference type="PANTHER" id="PTHR42770:SF15">
    <property type="entry name" value="GLUTAMATE_GAMMA-AMINOBUTYRATE ANTIPORTER-RELATED"/>
    <property type="match status" value="1"/>
</dbReference>
<sequence length="464" mass="51570">MDNNKPMKNKKIKLLDMILFSVCSIVVLDTVGSSSAMGVQGISIWILALILFFIPYGLISAELGSTWPEAGGIYIWTKRAFGDFWGTLVSWLYWINVVYWMPSVYVTFAGTLTSIFTPSMSAWGQCIIAISLIWITVGLGIFNFNFSEKLANIGAIIKVSVLIFLGTIGIIYTIRFGIANNFSPSSFKISLNNTLSFAPTVIYNLLGFEVISSLANKFDNPKKDVPKSIMLAGVLIGFVYIFGIFGILAVIPANKINIVTGLCDALKILVFNVLGKNFSYIYFFLAIGFLFTLVTNMVAWALGSNNVISETGLDKKMKVLGHKHSKYNTPDYAYYIMGVVGSIIVATNYIGVQNVQQIYWTIFAFSSIIFLIPYIFMFAAVIKLRYIEKDKVRPYKIPGGKLVTWICVIVGEILLIGSTIFFFLPPSSTKNIFRYELFLVTGVLITIFIGILIAMKGKKTENTV</sequence>
<keyword evidence="6 7" id="KW-0472">Membrane</keyword>
<evidence type="ECO:0000256" key="7">
    <source>
        <dbReference type="SAM" id="Phobius"/>
    </source>
</evidence>
<accession>A0ABW8TB20</accession>
<feature type="transmembrane region" description="Helical" evidence="7">
    <location>
        <begin position="280"/>
        <end position="302"/>
    </location>
</feature>
<evidence type="ECO:0000256" key="5">
    <source>
        <dbReference type="ARBA" id="ARBA00022989"/>
    </source>
</evidence>
<dbReference type="PANTHER" id="PTHR42770">
    <property type="entry name" value="AMINO ACID TRANSPORTER-RELATED"/>
    <property type="match status" value="1"/>
</dbReference>